<evidence type="ECO:0000259" key="3">
    <source>
        <dbReference type="Pfam" id="PF00496"/>
    </source>
</evidence>
<evidence type="ECO:0000313" key="4">
    <source>
        <dbReference type="EMBL" id="SDB05503.1"/>
    </source>
</evidence>
<dbReference type="SUPFAM" id="SSF53850">
    <property type="entry name" value="Periplasmic binding protein-like II"/>
    <property type="match status" value="1"/>
</dbReference>
<dbReference type="PIRSF" id="PIRSF002741">
    <property type="entry name" value="MppA"/>
    <property type="match status" value="1"/>
</dbReference>
<reference evidence="5" key="1">
    <citation type="submission" date="2016-10" db="EMBL/GenBank/DDBJ databases">
        <authorList>
            <person name="Varghese N."/>
            <person name="Submissions S."/>
        </authorList>
    </citation>
    <scope>NUCLEOTIDE SEQUENCE [LARGE SCALE GENOMIC DNA]</scope>
    <source>
        <strain evidence="5">CGMCC 1.10824</strain>
    </source>
</reference>
<dbReference type="InterPro" id="IPR000914">
    <property type="entry name" value="SBP_5_dom"/>
</dbReference>
<dbReference type="Gene3D" id="3.10.105.10">
    <property type="entry name" value="Dipeptide-binding Protein, Domain 3"/>
    <property type="match status" value="1"/>
</dbReference>
<dbReference type="Pfam" id="PF00496">
    <property type="entry name" value="SBP_bac_5"/>
    <property type="match status" value="1"/>
</dbReference>
<dbReference type="Proteomes" id="UP000199626">
    <property type="component" value="Unassembled WGS sequence"/>
</dbReference>
<evidence type="ECO:0000256" key="1">
    <source>
        <dbReference type="ARBA" id="ARBA00005695"/>
    </source>
</evidence>
<gene>
    <name evidence="4" type="ORF">SAMN02927930_00245</name>
</gene>
<dbReference type="Gene3D" id="3.40.190.10">
    <property type="entry name" value="Periplasmic binding protein-like II"/>
    <property type="match status" value="1"/>
</dbReference>
<dbReference type="InterPro" id="IPR030678">
    <property type="entry name" value="Peptide/Ni-bd"/>
</dbReference>
<dbReference type="GO" id="GO:1904680">
    <property type="term" value="F:peptide transmembrane transporter activity"/>
    <property type="evidence" value="ECO:0007669"/>
    <property type="project" value="TreeGrafter"/>
</dbReference>
<dbReference type="PANTHER" id="PTHR30290:SF38">
    <property type="entry name" value="D,D-DIPEPTIDE-BINDING PERIPLASMIC PROTEIN DDPA-RELATED"/>
    <property type="match status" value="1"/>
</dbReference>
<dbReference type="GO" id="GO:0043190">
    <property type="term" value="C:ATP-binding cassette (ABC) transporter complex"/>
    <property type="evidence" value="ECO:0007669"/>
    <property type="project" value="InterPro"/>
</dbReference>
<dbReference type="PANTHER" id="PTHR30290">
    <property type="entry name" value="PERIPLASMIC BINDING COMPONENT OF ABC TRANSPORTER"/>
    <property type="match status" value="1"/>
</dbReference>
<dbReference type="OrthoDB" id="9801912at2"/>
<evidence type="ECO:0000313" key="5">
    <source>
        <dbReference type="Proteomes" id="UP000199626"/>
    </source>
</evidence>
<dbReference type="RefSeq" id="WP_092590909.1">
    <property type="nucleotide sequence ID" value="NZ_FMXN01000001.1"/>
</dbReference>
<dbReference type="EMBL" id="FMXN01000001">
    <property type="protein sequence ID" value="SDB05503.1"/>
    <property type="molecule type" value="Genomic_DNA"/>
</dbReference>
<dbReference type="Gene3D" id="3.90.76.10">
    <property type="entry name" value="Dipeptide-binding Protein, Domain 1"/>
    <property type="match status" value="1"/>
</dbReference>
<dbReference type="GO" id="GO:0030288">
    <property type="term" value="C:outer membrane-bounded periplasmic space"/>
    <property type="evidence" value="ECO:0007669"/>
    <property type="project" value="UniProtKB-ARBA"/>
</dbReference>
<evidence type="ECO:0000256" key="2">
    <source>
        <dbReference type="ARBA" id="ARBA00022729"/>
    </source>
</evidence>
<dbReference type="GO" id="GO:0015833">
    <property type="term" value="P:peptide transport"/>
    <property type="evidence" value="ECO:0007669"/>
    <property type="project" value="TreeGrafter"/>
</dbReference>
<sequence>MTRWLLAAVCLSLAGCGPLKTHEQIIHDGLVYCSEGNPESFNPQLDTSGTTVDATSAQLYNRLIDYDAEQQIFVPGLAHRWETLDQGQRYRFHLRQQVNFHHTPWFSPTRPFQAEDVLFSFQRWLDPQHPYHTINGGQYPFFRASGLMQLIARIEIIDPWTVDFVLTRIDSSFLANLATDFAVILSAEYAQQLTEQGTPELLDRQPVGTGPFQFIEFRKDSFIRYAANPSYWQGKPAVNHLVYAITPNANKRMLKLLTGECDVIAYPLVQELEQLDDNTTIKVTRSASPNRAFWAFNTARPPFDQTLVRQALAHAINRPAMIQTIYHGQAQLAAGILPSTSWAYQANATGYPYDPQRAKELLKQAGFPNGFTMSIWAPAIQRVYNPNALRMAELMQADLAQVGIEAQIISYEWNTFRQRMARGEHDTALIGWVADNADPDNFLRPLLSCEAVRSGANRTNWCDPDFDQQLLAAIQLTDKEQRQQLYQRIETHVMHQVPLLPIASSLRFEAHRQNITGVELPPYGGIRFGNARRLTHVPL</sequence>
<feature type="domain" description="Solute-binding protein family 5" evidence="3">
    <location>
        <begin position="73"/>
        <end position="450"/>
    </location>
</feature>
<proteinExistence type="inferred from homology"/>
<comment type="similarity">
    <text evidence="1">Belongs to the bacterial solute-binding protein 5 family.</text>
</comment>
<accession>A0A1G6ABP3</accession>
<keyword evidence="5" id="KW-1185">Reference proteome</keyword>
<dbReference type="CDD" id="cd08493">
    <property type="entry name" value="PBP2_DppA_like"/>
    <property type="match status" value="1"/>
</dbReference>
<dbReference type="STRING" id="1159017.SAMN02927930_00245"/>
<dbReference type="PROSITE" id="PS51257">
    <property type="entry name" value="PROKAR_LIPOPROTEIN"/>
    <property type="match status" value="1"/>
</dbReference>
<dbReference type="InterPro" id="IPR039424">
    <property type="entry name" value="SBP_5"/>
</dbReference>
<name>A0A1G6ABP3_9GAMM</name>
<protein>
    <submittedName>
        <fullName evidence="4">Cationic peptide transport system substrate-binding protein</fullName>
    </submittedName>
</protein>
<organism evidence="4 5">
    <name type="scientific">Pseudidiomarina indica</name>
    <dbReference type="NCBI Taxonomy" id="1159017"/>
    <lineage>
        <taxon>Bacteria</taxon>
        <taxon>Pseudomonadati</taxon>
        <taxon>Pseudomonadota</taxon>
        <taxon>Gammaproteobacteria</taxon>
        <taxon>Alteromonadales</taxon>
        <taxon>Idiomarinaceae</taxon>
        <taxon>Pseudidiomarina</taxon>
    </lineage>
</organism>
<keyword evidence="2" id="KW-0732">Signal</keyword>
<dbReference type="AlphaFoldDB" id="A0A1G6ABP3"/>